<dbReference type="Proteomes" id="UP000233769">
    <property type="component" value="Chromosome tk0001"/>
</dbReference>
<dbReference type="AlphaFoldDB" id="A0A2N9AHJ6"/>
<evidence type="ECO:0000313" key="1">
    <source>
        <dbReference type="EMBL" id="SOR26826.1"/>
    </source>
</evidence>
<proteinExistence type="predicted"/>
<gene>
    <name evidence="1" type="ORF">TK0001_0224</name>
</gene>
<accession>A0A2N9AHJ6</accession>
<name>A0A2N9AHJ6_METEX</name>
<evidence type="ECO:0000313" key="2">
    <source>
        <dbReference type="Proteomes" id="UP000233769"/>
    </source>
</evidence>
<dbReference type="EMBL" id="LT962688">
    <property type="protein sequence ID" value="SOR26826.1"/>
    <property type="molecule type" value="Genomic_DNA"/>
</dbReference>
<organism evidence="1 2">
    <name type="scientific">Methylorubrum extorquens</name>
    <name type="common">Methylobacterium dichloromethanicum</name>
    <name type="synonym">Methylobacterium extorquens</name>
    <dbReference type="NCBI Taxonomy" id="408"/>
    <lineage>
        <taxon>Bacteria</taxon>
        <taxon>Pseudomonadati</taxon>
        <taxon>Pseudomonadota</taxon>
        <taxon>Alphaproteobacteria</taxon>
        <taxon>Hyphomicrobiales</taxon>
        <taxon>Methylobacteriaceae</taxon>
        <taxon>Methylorubrum</taxon>
    </lineage>
</organism>
<protein>
    <submittedName>
        <fullName evidence="1">Uncharacterized protein</fullName>
    </submittedName>
</protein>
<reference evidence="2" key="1">
    <citation type="submission" date="2017-10" db="EMBL/GenBank/DDBJ databases">
        <authorList>
            <person name="Regsiter A."/>
            <person name="William W."/>
        </authorList>
    </citation>
    <scope>NUCLEOTIDE SEQUENCE [LARGE SCALE GENOMIC DNA]</scope>
</reference>
<sequence length="60" mass="6776">MGKTSLRGDHARYPKSHLRADRCELDFNHTFAKRSKGTLLDKGCFCIGHESGAAFRCIYT</sequence>